<keyword evidence="1" id="KW-0812">Transmembrane</keyword>
<dbReference type="InterPro" id="IPR025672">
    <property type="entry name" value="Sigma_reg_C_dom"/>
</dbReference>
<dbReference type="InterPro" id="IPR029101">
    <property type="entry name" value="Sigma_reg_N"/>
</dbReference>
<reference evidence="4 5" key="1">
    <citation type="submission" date="2021-07" db="EMBL/GenBank/DDBJ databases">
        <title>Paenibacillus radiodurans sp. nov., isolated from the southeastern edge of Tengger Desert.</title>
        <authorList>
            <person name="Zhang G."/>
        </authorList>
    </citation>
    <scope>NUCLEOTIDE SEQUENCE [LARGE SCALE GENOMIC DNA]</scope>
    <source>
        <strain evidence="4 5">CCM 7311</strain>
    </source>
</reference>
<dbReference type="Pfam" id="PF13800">
    <property type="entry name" value="Sigma_reg_N"/>
    <property type="match status" value="1"/>
</dbReference>
<feature type="domain" description="Sigma factor regulator N-terminal" evidence="3">
    <location>
        <begin position="4"/>
        <end position="94"/>
    </location>
</feature>
<dbReference type="Pfam" id="PF13791">
    <property type="entry name" value="Sigma_reg_C"/>
    <property type="match status" value="1"/>
</dbReference>
<organism evidence="4 5">
    <name type="scientific">Paenibacillus sepulcri</name>
    <dbReference type="NCBI Taxonomy" id="359917"/>
    <lineage>
        <taxon>Bacteria</taxon>
        <taxon>Bacillati</taxon>
        <taxon>Bacillota</taxon>
        <taxon>Bacilli</taxon>
        <taxon>Bacillales</taxon>
        <taxon>Paenibacillaceae</taxon>
        <taxon>Paenibacillus</taxon>
    </lineage>
</organism>
<keyword evidence="5" id="KW-1185">Reference proteome</keyword>
<evidence type="ECO:0000256" key="1">
    <source>
        <dbReference type="SAM" id="Phobius"/>
    </source>
</evidence>
<keyword evidence="1" id="KW-1133">Transmembrane helix</keyword>
<feature type="domain" description="Sigma factor regulator C-terminal" evidence="2">
    <location>
        <begin position="151"/>
        <end position="206"/>
    </location>
</feature>
<accession>A0ABS7CJY5</accession>
<proteinExistence type="predicted"/>
<keyword evidence="1" id="KW-0472">Membrane</keyword>
<gene>
    <name evidence="4" type="ORF">K0U00_44680</name>
</gene>
<evidence type="ECO:0000259" key="2">
    <source>
        <dbReference type="Pfam" id="PF13791"/>
    </source>
</evidence>
<evidence type="ECO:0000259" key="3">
    <source>
        <dbReference type="Pfam" id="PF13800"/>
    </source>
</evidence>
<feature type="non-terminal residue" evidence="4">
    <location>
        <position position="213"/>
    </location>
</feature>
<comment type="caution">
    <text evidence="4">The sequence shown here is derived from an EMBL/GenBank/DDBJ whole genome shotgun (WGS) entry which is preliminary data.</text>
</comment>
<name>A0ABS7CJY5_9BACL</name>
<evidence type="ECO:0000313" key="5">
    <source>
        <dbReference type="Proteomes" id="UP001519887"/>
    </source>
</evidence>
<dbReference type="Proteomes" id="UP001519887">
    <property type="component" value="Unassembled WGS sequence"/>
</dbReference>
<feature type="transmembrane region" description="Helical" evidence="1">
    <location>
        <begin position="15"/>
        <end position="37"/>
    </location>
</feature>
<dbReference type="EMBL" id="JAHZIK010002747">
    <property type="protein sequence ID" value="MBW7461174.1"/>
    <property type="molecule type" value="Genomic_DNA"/>
</dbReference>
<evidence type="ECO:0000313" key="4">
    <source>
        <dbReference type="EMBL" id="MBW7461174.1"/>
    </source>
</evidence>
<protein>
    <submittedName>
        <fullName evidence="4">Anti-sigma factor</fullName>
    </submittedName>
</protein>
<sequence length="213" mass="23745">MQSNIIRRSKLQSRFSVVSITFTTLAAIFLVSVLYGYSNVFFATRWFGPDAHAMIRVTSDVISFTKPGIKVGNSATGSALLTFTSDYELREQVGRGENTVGYYRENWFFAKVSSRYDWSGGQHALPFFFRYPAEGTDLAPQPSSGNGWLTLEKLPEGTVSQLAVSFRHLLTHDEYFAIIKKYDLDTIWFAVDTGVESKLSASNPFLGSGLVFG</sequence>